<evidence type="ECO:0000256" key="1">
    <source>
        <dbReference type="SAM" id="Phobius"/>
    </source>
</evidence>
<keyword evidence="1" id="KW-1133">Transmembrane helix</keyword>
<dbReference type="Proteomes" id="UP000185753">
    <property type="component" value="Unassembled WGS sequence"/>
</dbReference>
<name>A0A1A7R7X0_9GAMM</name>
<evidence type="ECO:0000313" key="3">
    <source>
        <dbReference type="Proteomes" id="UP000185753"/>
    </source>
</evidence>
<dbReference type="OrthoDB" id="6708853at2"/>
<sequence length="192" mass="22333">MTRTTQFSGIFILALLAAVVATFCDAIHVYTQTLSYPDPIFFNQAWWVFPGFFIAFAFMAFSYIQLTQLFKHYVMTQLSCHHDGTAPLIEALVLFAIVYILSGFGNFHPEALCWIFYISFFIRWLFSYERTWLLILAIMLAIGGMFFEGLLAEFGLVKYRYSEVFNVPYWLGGVYMHGAFALRAGMRRFIYR</sequence>
<dbReference type="RefSeq" id="WP_067764252.1">
    <property type="nucleotide sequence ID" value="NZ_LZDS01000025.1"/>
</dbReference>
<feature type="transmembrane region" description="Helical" evidence="1">
    <location>
        <begin position="45"/>
        <end position="64"/>
    </location>
</feature>
<dbReference type="EMBL" id="LZDS01000025">
    <property type="protein sequence ID" value="OBX28355.1"/>
    <property type="molecule type" value="Genomic_DNA"/>
</dbReference>
<proteinExistence type="predicted"/>
<feature type="transmembrane region" description="Helical" evidence="1">
    <location>
        <begin position="169"/>
        <end position="186"/>
    </location>
</feature>
<accession>A0A1A7R7X0</accession>
<comment type="caution">
    <text evidence="2">The sequence shown here is derived from an EMBL/GenBank/DDBJ whole genome shotgun (WGS) entry which is preliminary data.</text>
</comment>
<feature type="transmembrane region" description="Helical" evidence="1">
    <location>
        <begin position="107"/>
        <end position="126"/>
    </location>
</feature>
<keyword evidence="1" id="KW-0812">Transmembrane</keyword>
<keyword evidence="1" id="KW-0472">Membrane</keyword>
<reference evidence="3" key="1">
    <citation type="submission" date="2016-06" db="EMBL/GenBank/DDBJ databases">
        <authorList>
            <person name="Radolfova-Krizova L."/>
            <person name="Nemec A."/>
        </authorList>
    </citation>
    <scope>NUCLEOTIDE SEQUENCE [LARGE SCALE GENOMIC DNA]</scope>
    <source>
        <strain evidence="3">ANC 4275</strain>
    </source>
</reference>
<dbReference type="AlphaFoldDB" id="A0A1A7R7X0"/>
<organism evidence="2 3">
    <name type="scientific">Acinetobacter gandensis</name>
    <dbReference type="NCBI Taxonomy" id="1443941"/>
    <lineage>
        <taxon>Bacteria</taxon>
        <taxon>Pseudomonadati</taxon>
        <taxon>Pseudomonadota</taxon>
        <taxon>Gammaproteobacteria</taxon>
        <taxon>Moraxellales</taxon>
        <taxon>Moraxellaceae</taxon>
        <taxon>Acinetobacter</taxon>
    </lineage>
</organism>
<protein>
    <recommendedName>
        <fullName evidence="4">DUF2878 domain-containing protein</fullName>
    </recommendedName>
</protein>
<evidence type="ECO:0008006" key="4">
    <source>
        <dbReference type="Google" id="ProtNLM"/>
    </source>
</evidence>
<gene>
    <name evidence="2" type="ORF">A9J31_04490</name>
</gene>
<feature type="transmembrane region" description="Helical" evidence="1">
    <location>
        <begin position="84"/>
        <end position="101"/>
    </location>
</feature>
<feature type="transmembrane region" description="Helical" evidence="1">
    <location>
        <begin position="133"/>
        <end position="157"/>
    </location>
</feature>
<evidence type="ECO:0000313" key="2">
    <source>
        <dbReference type="EMBL" id="OBX28355.1"/>
    </source>
</evidence>
<keyword evidence="3" id="KW-1185">Reference proteome</keyword>